<dbReference type="RefSeq" id="WP_002515451.1">
    <property type="nucleotide sequence ID" value="NZ_CAJTHR010000001.1"/>
</dbReference>
<dbReference type="AlphaFoldDB" id="A0A8B2VJI4"/>
<dbReference type="GeneID" id="92857005"/>
<dbReference type="OrthoDB" id="3255669at2"/>
<dbReference type="SUPFAM" id="SSF55961">
    <property type="entry name" value="Bet v1-like"/>
    <property type="match status" value="1"/>
</dbReference>
<organism evidence="1 2">
    <name type="scientific">Cutibacterium acnes</name>
    <name type="common">Propionibacterium acnes</name>
    <dbReference type="NCBI Taxonomy" id="1747"/>
    <lineage>
        <taxon>Bacteria</taxon>
        <taxon>Bacillati</taxon>
        <taxon>Actinomycetota</taxon>
        <taxon>Actinomycetes</taxon>
        <taxon>Propionibacteriales</taxon>
        <taxon>Propionibacteriaceae</taxon>
        <taxon>Cutibacterium</taxon>
    </lineage>
</organism>
<protein>
    <submittedName>
        <fullName evidence="1">Uncharacterized protein</fullName>
    </submittedName>
</protein>
<comment type="caution">
    <text evidence="1">The sequence shown here is derived from an EMBL/GenBank/DDBJ whole genome shotgun (WGS) entry which is preliminary data.</text>
</comment>
<dbReference type="Proteomes" id="UP000226191">
    <property type="component" value="Unassembled WGS sequence"/>
</dbReference>
<proteinExistence type="predicted"/>
<dbReference type="EMBL" id="MVCE01000001">
    <property type="protein sequence ID" value="PGF36511.1"/>
    <property type="molecule type" value="Genomic_DNA"/>
</dbReference>
<gene>
    <name evidence="1" type="ORF">B1B09_02500</name>
</gene>
<accession>A0A8B2VJI4</accession>
<evidence type="ECO:0000313" key="1">
    <source>
        <dbReference type="EMBL" id="PGF36511.1"/>
    </source>
</evidence>
<name>A0A8B2VJI4_CUTAC</name>
<reference evidence="1 2" key="1">
    <citation type="submission" date="2017-02" db="EMBL/GenBank/DDBJ databases">
        <title>Prevalence of linear plasmids in Cutibacterium acnes isolates obtained from cancerous prostatic tissue.</title>
        <authorList>
            <person name="Davidsson S."/>
            <person name="Bruggemann H."/>
        </authorList>
    </citation>
    <scope>NUCLEOTIDE SEQUENCE [LARGE SCALE GENOMIC DNA]</scope>
    <source>
        <strain evidence="1 2">11-78</strain>
    </source>
</reference>
<evidence type="ECO:0000313" key="2">
    <source>
        <dbReference type="Proteomes" id="UP000226191"/>
    </source>
</evidence>
<sequence>MSITPRKCKAAALATAPVAAALGAYGFLKGATKFYSSQVNGTPEQYKMTLPGDDLVPEGSPRFKRLTHVEDLDAPCDEVWKHVYQLNTTTAGFYSFTFFEKMFGLSVDNTFMVEQAWQAPDYYKPGDMFCWSYAGFGAEVADMVPGKYLVWFADTRDGTRTPGASFLLPPGMPWNRWSWVIALEPLDSGNRTRIYSRWNISASEESSPISVFLMDLVMMDGGGMVNRRMFQGLEKAAVGTARKNIVPARLSAVHGQVLRH</sequence>